<gene>
    <name evidence="3" type="ORF">PG986_014203</name>
</gene>
<dbReference type="Proteomes" id="UP001391051">
    <property type="component" value="Unassembled WGS sequence"/>
</dbReference>
<evidence type="ECO:0000313" key="4">
    <source>
        <dbReference type="Proteomes" id="UP001391051"/>
    </source>
</evidence>
<dbReference type="RefSeq" id="XP_066692663.1">
    <property type="nucleotide sequence ID" value="XM_066850425.1"/>
</dbReference>
<protein>
    <recommendedName>
        <fullName evidence="2">Heterokaryon incompatibility domain-containing protein</fullName>
    </recommendedName>
</protein>
<organism evidence="3 4">
    <name type="scientific">Apiospora aurea</name>
    <dbReference type="NCBI Taxonomy" id="335848"/>
    <lineage>
        <taxon>Eukaryota</taxon>
        <taxon>Fungi</taxon>
        <taxon>Dikarya</taxon>
        <taxon>Ascomycota</taxon>
        <taxon>Pezizomycotina</taxon>
        <taxon>Sordariomycetes</taxon>
        <taxon>Xylariomycetidae</taxon>
        <taxon>Amphisphaeriales</taxon>
        <taxon>Apiosporaceae</taxon>
        <taxon>Apiospora</taxon>
    </lineage>
</organism>
<dbReference type="InterPro" id="IPR010730">
    <property type="entry name" value="HET"/>
</dbReference>
<feature type="region of interest" description="Disordered" evidence="1">
    <location>
        <begin position="227"/>
        <end position="249"/>
    </location>
</feature>
<evidence type="ECO:0000259" key="2">
    <source>
        <dbReference type="Pfam" id="PF06985"/>
    </source>
</evidence>
<accession>A0ABR1PSA9</accession>
<dbReference type="GeneID" id="92083487"/>
<name>A0ABR1PSA9_9PEZI</name>
<proteinExistence type="predicted"/>
<dbReference type="PANTHER" id="PTHR33112:SF1">
    <property type="entry name" value="HETEROKARYON INCOMPATIBILITY DOMAIN-CONTAINING PROTEIN"/>
    <property type="match status" value="1"/>
</dbReference>
<sequence>MEKEQATIESYVAHLKNWIEDCNERHDNECQVVPIAERPPHHIPDWVIDTEDACIVCGASVPRYVALSYGNLDDFRTKGFLRTGVLDKAPVVVRDAIHLVQLSGCRYLWVDCLCIVQHADTTDGRVGLMNEIYSGAHFTIIAAAESARGLYGRDQRHAAYISEGKPSASSLHAELLCSHWASRGWTFQEQLLSRRALVFLDDVYFWDCLRGVHCPDVLPVGGRTGSEIAHRKDRKSHEPPQYAPAVGNMSERGRDKLRLEATPSPTPDLKLYIELVCRYNMRNLTYDQDALPAFSGVLEAFSRQGFLGGFVCGLPALFLDSALLWQPATHARRRRINKFTPNIAPQAPLPSWSWIGWQCRLDPDSMQPDLIKGVNPDHRQREFPSYTIEKPVDWSTFPVESPINGNGALISCITTRAVLRVRSVLVPYDPSSLVRFAERRWESGSLSSVSVFDTGIYAQIELWDFCPVLTLEDSEGRWAGTLQVMNRESRPKIRSGLKLIAISTGSMPFAHADLPYQETVDSTGSWAYPWINGSLREKRYEFDTHNSFSRRSRDKTRQDIAAGIDVGPFARLWASDINKLKDDGAGGESPETVNQPEQYQFYNVLSVRAIDGIMYRMAAGRVPKDIWERNCGEPEKIVLG</sequence>
<feature type="domain" description="Heterokaryon incompatibility" evidence="2">
    <location>
        <begin position="64"/>
        <end position="189"/>
    </location>
</feature>
<dbReference type="EMBL" id="JAQQWE010000010">
    <property type="protein sequence ID" value="KAK7937335.1"/>
    <property type="molecule type" value="Genomic_DNA"/>
</dbReference>
<evidence type="ECO:0000313" key="3">
    <source>
        <dbReference type="EMBL" id="KAK7937335.1"/>
    </source>
</evidence>
<dbReference type="Pfam" id="PF06985">
    <property type="entry name" value="HET"/>
    <property type="match status" value="1"/>
</dbReference>
<dbReference type="PANTHER" id="PTHR33112">
    <property type="entry name" value="DOMAIN PROTEIN, PUTATIVE-RELATED"/>
    <property type="match status" value="1"/>
</dbReference>
<evidence type="ECO:0000256" key="1">
    <source>
        <dbReference type="SAM" id="MobiDB-lite"/>
    </source>
</evidence>
<reference evidence="3 4" key="1">
    <citation type="submission" date="2023-01" db="EMBL/GenBank/DDBJ databases">
        <title>Analysis of 21 Apiospora genomes using comparative genomics revels a genus with tremendous synthesis potential of carbohydrate active enzymes and secondary metabolites.</title>
        <authorList>
            <person name="Sorensen T."/>
        </authorList>
    </citation>
    <scope>NUCLEOTIDE SEQUENCE [LARGE SCALE GENOMIC DNA]</scope>
    <source>
        <strain evidence="3 4">CBS 24483</strain>
    </source>
</reference>
<keyword evidence="4" id="KW-1185">Reference proteome</keyword>
<comment type="caution">
    <text evidence="3">The sequence shown here is derived from an EMBL/GenBank/DDBJ whole genome shotgun (WGS) entry which is preliminary data.</text>
</comment>